<dbReference type="AlphaFoldDB" id="A0A9N9QR24"/>
<protein>
    <submittedName>
        <fullName evidence="1">Uncharacterized protein</fullName>
    </submittedName>
</protein>
<dbReference type="Proteomes" id="UP001152799">
    <property type="component" value="Chromosome 6"/>
</dbReference>
<keyword evidence="2" id="KW-1185">Reference proteome</keyword>
<dbReference type="OrthoDB" id="6763109at2759"/>
<proteinExistence type="predicted"/>
<dbReference type="EMBL" id="OU892282">
    <property type="protein sequence ID" value="CAG9770985.1"/>
    <property type="molecule type" value="Genomic_DNA"/>
</dbReference>
<reference evidence="1" key="1">
    <citation type="submission" date="2022-01" db="EMBL/GenBank/DDBJ databases">
        <authorList>
            <person name="King R."/>
        </authorList>
    </citation>
    <scope>NUCLEOTIDE SEQUENCE</scope>
</reference>
<sequence length="207" mass="24241">MPFIKMWDSFFAKVPSRLPKLKTQNEKRLETLLTPVKELIPSDSDSDCSSALEDPFAKFNKNSFLRPLPGTKGKYLSKREADWKTVQQFTDDYKRIMKELRKDVKIEDPLAIETDEEIVQKSDAKKSIEGDPILIESEEERSEATSNSAVWNMIKAHSKQYFATSPPQYDIYHPKSEHYLKRPCVDWQEIEESRKKCEKWLNECESE</sequence>
<evidence type="ECO:0000313" key="1">
    <source>
        <dbReference type="EMBL" id="CAG9770985.1"/>
    </source>
</evidence>
<evidence type="ECO:0000313" key="2">
    <source>
        <dbReference type="Proteomes" id="UP001152799"/>
    </source>
</evidence>
<organism evidence="1 2">
    <name type="scientific">Ceutorhynchus assimilis</name>
    <name type="common">cabbage seed weevil</name>
    <dbReference type="NCBI Taxonomy" id="467358"/>
    <lineage>
        <taxon>Eukaryota</taxon>
        <taxon>Metazoa</taxon>
        <taxon>Ecdysozoa</taxon>
        <taxon>Arthropoda</taxon>
        <taxon>Hexapoda</taxon>
        <taxon>Insecta</taxon>
        <taxon>Pterygota</taxon>
        <taxon>Neoptera</taxon>
        <taxon>Endopterygota</taxon>
        <taxon>Coleoptera</taxon>
        <taxon>Polyphaga</taxon>
        <taxon>Cucujiformia</taxon>
        <taxon>Curculionidae</taxon>
        <taxon>Ceutorhynchinae</taxon>
        <taxon>Ceutorhynchus</taxon>
    </lineage>
</organism>
<gene>
    <name evidence="1" type="ORF">CEUTPL_LOCUS11427</name>
</gene>
<name>A0A9N9QR24_9CUCU</name>
<accession>A0A9N9QR24</accession>